<feature type="repeat" description="ANK" evidence="2">
    <location>
        <begin position="976"/>
        <end position="1008"/>
    </location>
</feature>
<dbReference type="SUPFAM" id="SSF52540">
    <property type="entry name" value="P-loop containing nucleoside triphosphate hydrolases"/>
    <property type="match status" value="1"/>
</dbReference>
<dbReference type="Proteomes" id="UP001302745">
    <property type="component" value="Unassembled WGS sequence"/>
</dbReference>
<dbReference type="PANTHER" id="PTHR10039:SF5">
    <property type="entry name" value="NACHT DOMAIN-CONTAINING PROTEIN"/>
    <property type="match status" value="1"/>
</dbReference>
<dbReference type="Gene3D" id="3.40.50.1820">
    <property type="entry name" value="alpha/beta hydrolase"/>
    <property type="match status" value="1"/>
</dbReference>
<feature type="repeat" description="ANK" evidence="2">
    <location>
        <begin position="943"/>
        <end position="975"/>
    </location>
</feature>
<organism evidence="5 6">
    <name type="scientific">Chaetomidium leptoderma</name>
    <dbReference type="NCBI Taxonomy" id="669021"/>
    <lineage>
        <taxon>Eukaryota</taxon>
        <taxon>Fungi</taxon>
        <taxon>Dikarya</taxon>
        <taxon>Ascomycota</taxon>
        <taxon>Pezizomycotina</taxon>
        <taxon>Sordariomycetes</taxon>
        <taxon>Sordariomycetidae</taxon>
        <taxon>Sordariales</taxon>
        <taxon>Chaetomiaceae</taxon>
        <taxon>Chaetomidium</taxon>
    </lineage>
</organism>
<name>A0AAN6VLQ5_9PEZI</name>
<evidence type="ECO:0000259" key="4">
    <source>
        <dbReference type="Pfam" id="PF24883"/>
    </source>
</evidence>
<reference evidence="5" key="1">
    <citation type="journal article" date="2023" name="Mol. Phylogenet. Evol.">
        <title>Genome-scale phylogeny and comparative genomics of the fungal order Sordariales.</title>
        <authorList>
            <person name="Hensen N."/>
            <person name="Bonometti L."/>
            <person name="Westerberg I."/>
            <person name="Brannstrom I.O."/>
            <person name="Guillou S."/>
            <person name="Cros-Aarteil S."/>
            <person name="Calhoun S."/>
            <person name="Haridas S."/>
            <person name="Kuo A."/>
            <person name="Mondo S."/>
            <person name="Pangilinan J."/>
            <person name="Riley R."/>
            <person name="LaButti K."/>
            <person name="Andreopoulos B."/>
            <person name="Lipzen A."/>
            <person name="Chen C."/>
            <person name="Yan M."/>
            <person name="Daum C."/>
            <person name="Ng V."/>
            <person name="Clum A."/>
            <person name="Steindorff A."/>
            <person name="Ohm R.A."/>
            <person name="Martin F."/>
            <person name="Silar P."/>
            <person name="Natvig D.O."/>
            <person name="Lalanne C."/>
            <person name="Gautier V."/>
            <person name="Ament-Velasquez S.L."/>
            <person name="Kruys A."/>
            <person name="Hutchinson M.I."/>
            <person name="Powell A.J."/>
            <person name="Barry K."/>
            <person name="Miller A.N."/>
            <person name="Grigoriev I.V."/>
            <person name="Debuchy R."/>
            <person name="Gladieux P."/>
            <person name="Hiltunen Thoren M."/>
            <person name="Johannesson H."/>
        </authorList>
    </citation>
    <scope>NUCLEOTIDE SEQUENCE</scope>
    <source>
        <strain evidence="5">CBS 538.74</strain>
    </source>
</reference>
<evidence type="ECO:0000259" key="3">
    <source>
        <dbReference type="Pfam" id="PF22939"/>
    </source>
</evidence>
<feature type="domain" description="GPI inositol-deacylase winged helix" evidence="3">
    <location>
        <begin position="649"/>
        <end position="713"/>
    </location>
</feature>
<dbReference type="PRINTS" id="PR01415">
    <property type="entry name" value="ANKYRIN"/>
</dbReference>
<dbReference type="PROSITE" id="PS50088">
    <property type="entry name" value="ANK_REPEAT"/>
    <property type="match status" value="4"/>
</dbReference>
<evidence type="ECO:0008006" key="7">
    <source>
        <dbReference type="Google" id="ProtNLM"/>
    </source>
</evidence>
<dbReference type="InterPro" id="IPR056884">
    <property type="entry name" value="NPHP3-like_N"/>
</dbReference>
<dbReference type="PROSITE" id="PS50297">
    <property type="entry name" value="ANK_REP_REGION"/>
    <property type="match status" value="3"/>
</dbReference>
<dbReference type="InterPro" id="IPR002110">
    <property type="entry name" value="Ankyrin_rpt"/>
</dbReference>
<keyword evidence="1" id="KW-0677">Repeat</keyword>
<dbReference type="SUPFAM" id="SSF53474">
    <property type="entry name" value="alpha/beta-Hydrolases"/>
    <property type="match status" value="1"/>
</dbReference>
<feature type="repeat" description="ANK" evidence="2">
    <location>
        <begin position="1035"/>
        <end position="1067"/>
    </location>
</feature>
<dbReference type="InterPro" id="IPR027417">
    <property type="entry name" value="P-loop_NTPase"/>
</dbReference>
<evidence type="ECO:0000313" key="5">
    <source>
        <dbReference type="EMBL" id="KAK4152536.1"/>
    </source>
</evidence>
<dbReference type="SMART" id="SM00248">
    <property type="entry name" value="ANK"/>
    <property type="match status" value="4"/>
</dbReference>
<keyword evidence="2" id="KW-0040">ANK repeat</keyword>
<gene>
    <name evidence="5" type="ORF">C8A00DRAFT_44431</name>
</gene>
<keyword evidence="6" id="KW-1185">Reference proteome</keyword>
<dbReference type="Gene3D" id="1.25.40.20">
    <property type="entry name" value="Ankyrin repeat-containing domain"/>
    <property type="match status" value="2"/>
</dbReference>
<sequence>MDQRHQPVQEVGLTVLFEPDRPSLDIVFVHGFTGSPDKTWTHKRGDIDCSEPPPKFQKLRSVFQPRSPHLESTAVFWPRDLLPKTIPDARVLTYGYDTHLRHKIVGPPLNKMTLNDIARDLLISLEASRRAEPSRRALFVCHSLGGIVVKEMLRQACYCHDAQLQSVFESTRGIVFFGTPHRGADPRQLLQHVAEKLVRIAGLSVNEDIVNTLLPTSGLLRQLNDEFNVLPQKQQWGIFSFQEAHGVKILGGKQVVEDMSSYLGLAPIERTQHINRDHMNMCRFTGAEDTEYKKVVDALRGMIASIDSGAKDCERSCETPSEDTEYKTLSEDQRGVLLDSLRFEQIDHRFKSVRAAHAKTCCWFLETPEYLDWLDAQRSNDHHGFLWIKGKPGAGKSTLMKFVIDRFHRFQANPRNEIVFFFNARGAELEKTTIGMYRSLLVQLLKPRPKLHSAFDAAGFMAWNATDKIVWCIESLKRVFEEAVFRLDRSDSVTCFIDALDECSEKEIRDMVEFFEQLADSAVAKQIRFKIMFSSRHYPHIAISQSLSLVLEGQKEHSRDIQRYVETKLKIKKRDDNSRQRILDRIQEKASGVFMWVVLVVDILNKSNDEGRPASYLEKKLGDLPDNLHELFRDILTRDGNCKDELLLCLQWVAFARRPLTSEELYYAIHATTEQIQRFILNSSKGLTEITTTKSVQFIHESVRDFLLKERGLETLWTTPPDNLERESHSKLAECCHEYINLRDTQELVQKLISQNPANDPIAPVGQKHPFLVYATENILHHANAAAAGGLLQDDFLRRFSLRGWVALHNQFEDYKADRYDSKVTLLYVLAENNLAALIPAAHFLEPGQSCLDIETHRFGTPLFAARATKSDEAALALMQLATQAQPLDPKLGEICEIFRRRMLPDGSSWHRFRFSHKKSLSSQAVAISDSIIALFIETKDYGGRTPLSWAACQGHEAVIKLLLDNGAEMETKDYNGWTPLSWAVCNEGKAVIKVLLDNGAEIEMKDNSGRTPGYVPVVQLLLEKGADVNSKDNSGRTPLWWAAEGRHETIVRLLLEKGDDVDSKDNSGQTPLSLVQLRSLRAGSFR</sequence>
<dbReference type="Pfam" id="PF22939">
    <property type="entry name" value="WHD_GPIID"/>
    <property type="match status" value="1"/>
</dbReference>
<proteinExistence type="predicted"/>
<dbReference type="SUPFAM" id="SSF48403">
    <property type="entry name" value="Ankyrin repeat"/>
    <property type="match status" value="1"/>
</dbReference>
<comment type="caution">
    <text evidence="5">The sequence shown here is derived from an EMBL/GenBank/DDBJ whole genome shotgun (WGS) entry which is preliminary data.</text>
</comment>
<reference evidence="5" key="2">
    <citation type="submission" date="2023-05" db="EMBL/GenBank/DDBJ databases">
        <authorList>
            <consortium name="Lawrence Berkeley National Laboratory"/>
            <person name="Steindorff A."/>
            <person name="Hensen N."/>
            <person name="Bonometti L."/>
            <person name="Westerberg I."/>
            <person name="Brannstrom I.O."/>
            <person name="Guillou S."/>
            <person name="Cros-Aarteil S."/>
            <person name="Calhoun S."/>
            <person name="Haridas S."/>
            <person name="Kuo A."/>
            <person name="Mondo S."/>
            <person name="Pangilinan J."/>
            <person name="Riley R."/>
            <person name="Labutti K."/>
            <person name="Andreopoulos B."/>
            <person name="Lipzen A."/>
            <person name="Chen C."/>
            <person name="Yanf M."/>
            <person name="Daum C."/>
            <person name="Ng V."/>
            <person name="Clum A."/>
            <person name="Ohm R."/>
            <person name="Martin F."/>
            <person name="Silar P."/>
            <person name="Natvig D."/>
            <person name="Lalanne C."/>
            <person name="Gautier V."/>
            <person name="Ament-Velasquez S.L."/>
            <person name="Kruys A."/>
            <person name="Hutchinson M.I."/>
            <person name="Powell A.J."/>
            <person name="Barry K."/>
            <person name="Miller A.N."/>
            <person name="Grigoriev I.V."/>
            <person name="Debuchy R."/>
            <person name="Gladieux P."/>
            <person name="Thoren M.H."/>
            <person name="Johannesson H."/>
        </authorList>
    </citation>
    <scope>NUCLEOTIDE SEQUENCE</scope>
    <source>
        <strain evidence="5">CBS 538.74</strain>
    </source>
</reference>
<dbReference type="Pfam" id="PF12796">
    <property type="entry name" value="Ank_2"/>
    <property type="match status" value="2"/>
</dbReference>
<dbReference type="InterPro" id="IPR054471">
    <property type="entry name" value="GPIID_WHD"/>
</dbReference>
<feature type="repeat" description="ANK" evidence="2">
    <location>
        <begin position="1014"/>
        <end position="1034"/>
    </location>
</feature>
<feature type="domain" description="Nephrocystin 3-like N-terminal" evidence="4">
    <location>
        <begin position="360"/>
        <end position="536"/>
    </location>
</feature>
<dbReference type="Pfam" id="PF24883">
    <property type="entry name" value="NPHP3_N"/>
    <property type="match status" value="1"/>
</dbReference>
<evidence type="ECO:0000256" key="1">
    <source>
        <dbReference type="ARBA" id="ARBA00022737"/>
    </source>
</evidence>
<dbReference type="InterPro" id="IPR036770">
    <property type="entry name" value="Ankyrin_rpt-contain_sf"/>
</dbReference>
<evidence type="ECO:0000256" key="2">
    <source>
        <dbReference type="PROSITE-ProRule" id="PRU00023"/>
    </source>
</evidence>
<dbReference type="PANTHER" id="PTHR10039">
    <property type="entry name" value="AMELOGENIN"/>
    <property type="match status" value="1"/>
</dbReference>
<protein>
    <recommendedName>
        <fullName evidence="7">NACHT domain-containing protein</fullName>
    </recommendedName>
</protein>
<dbReference type="AlphaFoldDB" id="A0AAN6VLQ5"/>
<dbReference type="EMBL" id="MU856971">
    <property type="protein sequence ID" value="KAK4152536.1"/>
    <property type="molecule type" value="Genomic_DNA"/>
</dbReference>
<dbReference type="Gene3D" id="3.40.50.300">
    <property type="entry name" value="P-loop containing nucleotide triphosphate hydrolases"/>
    <property type="match status" value="1"/>
</dbReference>
<accession>A0AAN6VLQ5</accession>
<evidence type="ECO:0000313" key="6">
    <source>
        <dbReference type="Proteomes" id="UP001302745"/>
    </source>
</evidence>
<dbReference type="InterPro" id="IPR029058">
    <property type="entry name" value="AB_hydrolase_fold"/>
</dbReference>